<protein>
    <recommendedName>
        <fullName evidence="2">Retrotransposon gag domain-containing protein</fullName>
    </recommendedName>
</protein>
<dbReference type="InterPro" id="IPR005162">
    <property type="entry name" value="Retrotrans_gag_dom"/>
</dbReference>
<gene>
    <name evidence="3" type="ORF">VITISV_005304</name>
</gene>
<evidence type="ECO:0000313" key="3">
    <source>
        <dbReference type="EMBL" id="CAN63011.1"/>
    </source>
</evidence>
<feature type="region of interest" description="Disordered" evidence="1">
    <location>
        <begin position="274"/>
        <end position="298"/>
    </location>
</feature>
<evidence type="ECO:0000259" key="2">
    <source>
        <dbReference type="Pfam" id="PF03732"/>
    </source>
</evidence>
<name>A5B085_VITVI</name>
<sequence length="547" mass="62565">MERMEIHINDCKESEVRALMKSSPSLKMQWEAPRQIEPGSQTEQALPSVVFHLDRSQFKSWLSLKSLSWRKNGGRLIRADSHQSSDSLVEMSNELASTLASIQEFMVGISRCLDQIESSHHDPHLVSMVTDETVPHVSQIAQALPPEASLGIPFHLVDHYETIPPPIVIVPPLIITTIDDTRLVDGVAQIWFASIELLRLRTWEDVAHEFLTQFAFNADIDVSRRELEATRQRSDESISSFVSYWRAKVASMIDRPKEQDQIDMVLRNLQLSMQPQPPHSRVTTLPPHSRVTTLPPPRPYAQRPVRQFTLLGMTLTKAFEKLRDAGLIVHLASLLLPHPIPPHFRLHEHCSYHQIQGHDTERYAALHHAIQDLIDSRLVNLSRPKHQLELSHNFRGVDMVVFDKCQSLVLTINSRLHLRPQRLLIPPVNPRWPRVFRLAPPVVFNLELRSLGPPAFAIASRTSQTVVSRAGVHALLLGRLLRSLIKEQLFCKRRHLRSTCILHDLRLSLLLLVPHQIEEAVDVEREPLWRLSCSFLLRDMFFVSGVP</sequence>
<reference evidence="3" key="1">
    <citation type="journal article" date="2007" name="PLoS ONE">
        <title>The first genome sequence of an elite grapevine cultivar (Pinot noir Vitis vinifera L.): coping with a highly heterozygous genome.</title>
        <authorList>
            <person name="Velasco R."/>
            <person name="Zharkikh A."/>
            <person name="Troggio M."/>
            <person name="Cartwright D.A."/>
            <person name="Cestaro A."/>
            <person name="Pruss D."/>
            <person name="Pindo M."/>
            <person name="FitzGerald L.M."/>
            <person name="Vezzulli S."/>
            <person name="Reid J."/>
            <person name="Malacarne G."/>
            <person name="Iliev D."/>
            <person name="Coppola G."/>
            <person name="Wardell B."/>
            <person name="Micheletti D."/>
            <person name="Macalma T."/>
            <person name="Facci M."/>
            <person name="Mitchell J.T."/>
            <person name="Perazzolli M."/>
            <person name="Eldredge G."/>
            <person name="Gatto P."/>
            <person name="Oyzerski R."/>
            <person name="Moretto M."/>
            <person name="Gutin N."/>
            <person name="Stefanini M."/>
            <person name="Chen Y."/>
            <person name="Segala C."/>
            <person name="Davenport C."/>
            <person name="Dematte L."/>
            <person name="Mraz A."/>
            <person name="Battilana J."/>
            <person name="Stormo K."/>
            <person name="Costa F."/>
            <person name="Tao Q."/>
            <person name="Si-Ammour A."/>
            <person name="Harkins T."/>
            <person name="Lackey A."/>
            <person name="Perbost C."/>
            <person name="Taillon B."/>
            <person name="Stella A."/>
            <person name="Solovyev V."/>
            <person name="Fawcett J.A."/>
            <person name="Sterck L."/>
            <person name="Vandepoele K."/>
            <person name="Grando S.M."/>
            <person name="Toppo S."/>
            <person name="Moser C."/>
            <person name="Lanchbury J."/>
            <person name="Bogden R."/>
            <person name="Skolnick M."/>
            <person name="Sgaramella V."/>
            <person name="Bhatnagar S.K."/>
            <person name="Fontana P."/>
            <person name="Gutin A."/>
            <person name="Van de Peer Y."/>
            <person name="Salamini F."/>
            <person name="Viola R."/>
        </authorList>
    </citation>
    <scope>NUCLEOTIDE SEQUENCE</scope>
</reference>
<dbReference type="Pfam" id="PF03732">
    <property type="entry name" value="Retrotrans_gag"/>
    <property type="match status" value="1"/>
</dbReference>
<evidence type="ECO:0000256" key="1">
    <source>
        <dbReference type="SAM" id="MobiDB-lite"/>
    </source>
</evidence>
<feature type="domain" description="Retrotransposon gag" evidence="2">
    <location>
        <begin position="184"/>
        <end position="264"/>
    </location>
</feature>
<organism evidence="3">
    <name type="scientific">Vitis vinifera</name>
    <name type="common">Grape</name>
    <dbReference type="NCBI Taxonomy" id="29760"/>
    <lineage>
        <taxon>Eukaryota</taxon>
        <taxon>Viridiplantae</taxon>
        <taxon>Streptophyta</taxon>
        <taxon>Embryophyta</taxon>
        <taxon>Tracheophyta</taxon>
        <taxon>Spermatophyta</taxon>
        <taxon>Magnoliopsida</taxon>
        <taxon>eudicotyledons</taxon>
        <taxon>Gunneridae</taxon>
        <taxon>Pentapetalae</taxon>
        <taxon>rosids</taxon>
        <taxon>Vitales</taxon>
        <taxon>Vitaceae</taxon>
        <taxon>Viteae</taxon>
        <taxon>Vitis</taxon>
    </lineage>
</organism>
<dbReference type="EMBL" id="AM442158">
    <property type="protein sequence ID" value="CAN63011.1"/>
    <property type="molecule type" value="Genomic_DNA"/>
</dbReference>
<dbReference type="AlphaFoldDB" id="A5B085"/>
<accession>A5B085</accession>
<proteinExistence type="predicted"/>